<evidence type="ECO:0000313" key="2">
    <source>
        <dbReference type="Proteomes" id="UP000436522"/>
    </source>
</evidence>
<dbReference type="EMBL" id="BLIV01000012">
    <property type="protein sequence ID" value="GFE52445.1"/>
    <property type="molecule type" value="Genomic_DNA"/>
</dbReference>
<accession>A0A640VZU4</accession>
<dbReference type="Proteomes" id="UP000436522">
    <property type="component" value="Unassembled WGS sequence"/>
</dbReference>
<sequence length="61" mass="6894">MTSLIYHVRKDRPDLADDFLEGLKKSKNLQARDPILTARTKIVGQRTANTGQRPVFPARTS</sequence>
<reference evidence="1 2" key="1">
    <citation type="submission" date="2019-12" db="EMBL/GenBank/DDBJ databases">
        <title>Roseobacter cerasinus sp. nov., isolated from seawater around aquaculture.</title>
        <authorList>
            <person name="Muramatsu S."/>
            <person name="Takabe Y."/>
            <person name="Mori K."/>
            <person name="Takaichi S."/>
            <person name="Hanada S."/>
        </authorList>
    </citation>
    <scope>NUCLEOTIDE SEQUENCE [LARGE SCALE GENOMIC DNA]</scope>
    <source>
        <strain evidence="1 2">AI77</strain>
    </source>
</reference>
<keyword evidence="2" id="KW-1185">Reference proteome</keyword>
<dbReference type="AlphaFoldDB" id="A0A640VZU4"/>
<evidence type="ECO:0000313" key="1">
    <source>
        <dbReference type="EMBL" id="GFE52445.1"/>
    </source>
</evidence>
<protein>
    <submittedName>
        <fullName evidence="1">Uncharacterized protein</fullName>
    </submittedName>
</protein>
<name>A0A640VZU4_9RHOB</name>
<organism evidence="1 2">
    <name type="scientific">Roseobacter cerasinus</name>
    <dbReference type="NCBI Taxonomy" id="2602289"/>
    <lineage>
        <taxon>Bacteria</taxon>
        <taxon>Pseudomonadati</taxon>
        <taxon>Pseudomonadota</taxon>
        <taxon>Alphaproteobacteria</taxon>
        <taxon>Rhodobacterales</taxon>
        <taxon>Roseobacteraceae</taxon>
        <taxon>Roseobacter</taxon>
    </lineage>
</organism>
<proteinExistence type="predicted"/>
<dbReference type="RefSeq" id="WP_159981102.1">
    <property type="nucleotide sequence ID" value="NZ_BLIV01000012.1"/>
</dbReference>
<comment type="caution">
    <text evidence="1">The sequence shown here is derived from an EMBL/GenBank/DDBJ whole genome shotgun (WGS) entry which is preliminary data.</text>
</comment>
<gene>
    <name evidence="1" type="ORF">So717_41980</name>
</gene>